<gene>
    <name evidence="9" type="ORF">RRG08_042608</name>
</gene>
<feature type="domain" description="Cyclin C-terminal" evidence="8">
    <location>
        <begin position="359"/>
        <end position="483"/>
    </location>
</feature>
<feature type="compositionally biased region" description="Basic and acidic residues" evidence="6">
    <location>
        <begin position="102"/>
        <end position="119"/>
    </location>
</feature>
<evidence type="ECO:0000256" key="6">
    <source>
        <dbReference type="SAM" id="MobiDB-lite"/>
    </source>
</evidence>
<keyword evidence="4" id="KW-0131">Cell cycle</keyword>
<feature type="domain" description="Cyclin-like" evidence="7">
    <location>
        <begin position="266"/>
        <end position="350"/>
    </location>
</feature>
<reference evidence="9" key="1">
    <citation type="journal article" date="2023" name="G3 (Bethesda)">
        <title>A reference genome for the long-term kleptoplast-retaining sea slug Elysia crispata morphotype clarki.</title>
        <authorList>
            <person name="Eastman K.E."/>
            <person name="Pendleton A.L."/>
            <person name="Shaikh M.A."/>
            <person name="Suttiyut T."/>
            <person name="Ogas R."/>
            <person name="Tomko P."/>
            <person name="Gavelis G."/>
            <person name="Widhalm J.R."/>
            <person name="Wisecaver J.H."/>
        </authorList>
    </citation>
    <scope>NUCLEOTIDE SEQUENCE</scope>
    <source>
        <strain evidence="9">ECLA1</strain>
    </source>
</reference>
<comment type="similarity">
    <text evidence="5">Belongs to the cyclin family.</text>
</comment>
<dbReference type="GO" id="GO:0051301">
    <property type="term" value="P:cell division"/>
    <property type="evidence" value="ECO:0007669"/>
    <property type="project" value="UniProtKB-KW"/>
</dbReference>
<dbReference type="Gene3D" id="1.10.472.10">
    <property type="entry name" value="Cyclin-like"/>
    <property type="match status" value="2"/>
</dbReference>
<protein>
    <recommendedName>
        <fullName evidence="11">G2/mitotic-specific cyclin-B3</fullName>
    </recommendedName>
</protein>
<evidence type="ECO:0000256" key="1">
    <source>
        <dbReference type="ARBA" id="ARBA00022618"/>
    </source>
</evidence>
<keyword evidence="3 5" id="KW-0195">Cyclin</keyword>
<feature type="domain" description="Cyclin-like" evidence="7">
    <location>
        <begin position="363"/>
        <end position="446"/>
    </location>
</feature>
<dbReference type="InterPro" id="IPR039361">
    <property type="entry name" value="Cyclin"/>
</dbReference>
<dbReference type="InterPro" id="IPR004367">
    <property type="entry name" value="Cyclin_C-dom"/>
</dbReference>
<evidence type="ECO:0000256" key="5">
    <source>
        <dbReference type="RuleBase" id="RU000383"/>
    </source>
</evidence>
<proteinExistence type="inferred from homology"/>
<dbReference type="Pfam" id="PF00134">
    <property type="entry name" value="Cyclin_N"/>
    <property type="match status" value="1"/>
</dbReference>
<feature type="compositionally biased region" description="Polar residues" evidence="6">
    <location>
        <begin position="120"/>
        <end position="148"/>
    </location>
</feature>
<dbReference type="InterPro" id="IPR013763">
    <property type="entry name" value="Cyclin-like_dom"/>
</dbReference>
<sequence length="500" mass="56273">MAASQTTGVTTRQMLKRRESMLANGNRDIAAKNNLVVFTAKKSGGKQSKDCNKEDSLDESGLKPLVKDAGNVSVVSDFNCRTFPLQHGDQPWMADSMCKRQPKTETASKQKRALSDRNRNAGQIQRKTTRPQDTNKTDAPSKVSTAQPTKAHRKFESKEMLTTTGPSPTPTVPEQCFVMVSPMELSLLSTPGAASIISTDDALRTFPEMPKGVVDIDAQPDQTAPCIYSKEVVRYWRKTEFKHAMEEGFITKSPEVTPRMRAVLMDWLLQVQAHEDLLDETMHLCRVLIDRVLARGGVTMALLQLVGITCLLIASKFCERFCTEIKTLCYLTDNTYFEDEVKRYEREVLVILDWDISRPVCTHFLERFLQVHQHPPKVRHMCMYLLDLGLTNAKLACVLPSKLAAAALLQARRLLMTPSEDLPEDGAFWSPALVFYTGYVEDELLEEVGELDVLLIKAPTSKYQGARSKYKSKEKYFVSINPKFDPTSTAFFNPEESILV</sequence>
<feature type="region of interest" description="Disordered" evidence="6">
    <location>
        <begin position="43"/>
        <end position="63"/>
    </location>
</feature>
<dbReference type="SMART" id="SM00385">
    <property type="entry name" value="CYCLIN"/>
    <property type="match status" value="2"/>
</dbReference>
<dbReference type="SUPFAM" id="SSF47954">
    <property type="entry name" value="Cyclin-like"/>
    <property type="match status" value="2"/>
</dbReference>
<keyword evidence="2" id="KW-0498">Mitosis</keyword>
<keyword evidence="10" id="KW-1185">Reference proteome</keyword>
<dbReference type="InterPro" id="IPR036915">
    <property type="entry name" value="Cyclin-like_sf"/>
</dbReference>
<evidence type="ECO:0000256" key="3">
    <source>
        <dbReference type="ARBA" id="ARBA00023127"/>
    </source>
</evidence>
<evidence type="ECO:0008006" key="11">
    <source>
        <dbReference type="Google" id="ProtNLM"/>
    </source>
</evidence>
<evidence type="ECO:0000313" key="10">
    <source>
        <dbReference type="Proteomes" id="UP001283361"/>
    </source>
</evidence>
<evidence type="ECO:0000259" key="8">
    <source>
        <dbReference type="SMART" id="SM01332"/>
    </source>
</evidence>
<accession>A0AAE0XR99</accession>
<evidence type="ECO:0000256" key="2">
    <source>
        <dbReference type="ARBA" id="ARBA00022776"/>
    </source>
</evidence>
<dbReference type="SMART" id="SM01332">
    <property type="entry name" value="Cyclin_C"/>
    <property type="match status" value="1"/>
</dbReference>
<dbReference type="AlphaFoldDB" id="A0AAE0XR99"/>
<comment type="caution">
    <text evidence="9">The sequence shown here is derived from an EMBL/GenBank/DDBJ whole genome shotgun (WGS) entry which is preliminary data.</text>
</comment>
<evidence type="ECO:0000259" key="7">
    <source>
        <dbReference type="SMART" id="SM00385"/>
    </source>
</evidence>
<dbReference type="PANTHER" id="PTHR10177">
    <property type="entry name" value="CYCLINS"/>
    <property type="match status" value="1"/>
</dbReference>
<feature type="region of interest" description="Disordered" evidence="6">
    <location>
        <begin position="89"/>
        <end position="172"/>
    </location>
</feature>
<keyword evidence="1" id="KW-0132">Cell division</keyword>
<evidence type="ECO:0000313" key="9">
    <source>
        <dbReference type="EMBL" id="KAK3702619.1"/>
    </source>
</evidence>
<organism evidence="9 10">
    <name type="scientific">Elysia crispata</name>
    <name type="common">lettuce slug</name>
    <dbReference type="NCBI Taxonomy" id="231223"/>
    <lineage>
        <taxon>Eukaryota</taxon>
        <taxon>Metazoa</taxon>
        <taxon>Spiralia</taxon>
        <taxon>Lophotrochozoa</taxon>
        <taxon>Mollusca</taxon>
        <taxon>Gastropoda</taxon>
        <taxon>Heterobranchia</taxon>
        <taxon>Euthyneura</taxon>
        <taxon>Panpulmonata</taxon>
        <taxon>Sacoglossa</taxon>
        <taxon>Placobranchoidea</taxon>
        <taxon>Plakobranchidae</taxon>
        <taxon>Elysia</taxon>
    </lineage>
</organism>
<dbReference type="Pfam" id="PF02984">
    <property type="entry name" value="Cyclin_C"/>
    <property type="match status" value="1"/>
</dbReference>
<dbReference type="EMBL" id="JAWDGP010007852">
    <property type="protein sequence ID" value="KAK3702619.1"/>
    <property type="molecule type" value="Genomic_DNA"/>
</dbReference>
<dbReference type="FunFam" id="1.10.472.10:FF:000001">
    <property type="entry name" value="G2/mitotic-specific cyclin"/>
    <property type="match status" value="1"/>
</dbReference>
<dbReference type="Proteomes" id="UP001283361">
    <property type="component" value="Unassembled WGS sequence"/>
</dbReference>
<dbReference type="InterPro" id="IPR006671">
    <property type="entry name" value="Cyclin_N"/>
</dbReference>
<name>A0AAE0XR99_9GAST</name>
<evidence type="ECO:0000256" key="4">
    <source>
        <dbReference type="ARBA" id="ARBA00023306"/>
    </source>
</evidence>